<dbReference type="SUPFAM" id="SSF48179">
    <property type="entry name" value="6-phosphogluconate dehydrogenase C-terminal domain-like"/>
    <property type="match status" value="1"/>
</dbReference>
<proteinExistence type="predicted"/>
<dbReference type="Gene3D" id="1.10.1040.20">
    <property type="entry name" value="ProC-like, C-terminal domain"/>
    <property type="match status" value="1"/>
</dbReference>
<protein>
    <submittedName>
        <fullName evidence="3">Rossmann-like and DUF2520 domain-containing protein</fullName>
    </submittedName>
</protein>
<dbReference type="InterPro" id="IPR037108">
    <property type="entry name" value="TM1727-like_C_sf"/>
</dbReference>
<dbReference type="InterPro" id="IPR019665">
    <property type="entry name" value="OxRdtase/DH_put_Rossmann_dom"/>
</dbReference>
<dbReference type="SUPFAM" id="SSF51735">
    <property type="entry name" value="NAD(P)-binding Rossmann-fold domains"/>
    <property type="match status" value="1"/>
</dbReference>
<feature type="domain" description="Putative oxidoreductase/dehydrogenase Rossmann-like" evidence="1">
    <location>
        <begin position="2"/>
        <end position="117"/>
    </location>
</feature>
<dbReference type="PANTHER" id="PTHR40459:SF1">
    <property type="entry name" value="CONSERVED HYPOTHETICAL ALANINE AND LEUCINE RICH PROTEIN"/>
    <property type="match status" value="1"/>
</dbReference>
<sequence>MKIGFIGAGKVGTAFGMYLKENNFDISGYFSKSLNSAKLAAKFTNSTYFNSLEKVLIESKIVFVTTNDDQIMNVVKEIKKYREINENKIYVHMSGSLSTNVFDSLLKTNSSFYSIHPLASFAKKIESVKNLEDAVFTIEGLSKKHDDTIVINLINKLGNKYFKIDKNQKVKYHMAACIASNYLDTILDLALEMFSSIGIENEEGFNALKPLIYGTLNNIENFGTKEAITGPISRGDYNTIKSHLSEINDEELKNLYLTLGRRTLEISKKRKLKDKNSIDELEKILGKNY</sequence>
<evidence type="ECO:0000313" key="3">
    <source>
        <dbReference type="EMBL" id="BEP28491.1"/>
    </source>
</evidence>
<evidence type="ECO:0000259" key="2">
    <source>
        <dbReference type="Pfam" id="PF10728"/>
    </source>
</evidence>
<dbReference type="InterPro" id="IPR018931">
    <property type="entry name" value="DUF2520"/>
</dbReference>
<dbReference type="InterPro" id="IPR008927">
    <property type="entry name" value="6-PGluconate_DH-like_C_sf"/>
</dbReference>
<dbReference type="KEGG" id="hprf:HLPR_08220"/>
<dbReference type="Gene3D" id="3.40.50.720">
    <property type="entry name" value="NAD(P)-binding Rossmann-like Domain"/>
    <property type="match status" value="1"/>
</dbReference>
<keyword evidence="4" id="KW-1185">Reference proteome</keyword>
<dbReference type="Pfam" id="PF10728">
    <property type="entry name" value="DUF2520"/>
    <property type="match status" value="1"/>
</dbReference>
<feature type="domain" description="DUF2520" evidence="2">
    <location>
        <begin position="135"/>
        <end position="263"/>
    </location>
</feature>
<gene>
    <name evidence="3" type="ORF">HLPR_08220</name>
</gene>
<dbReference type="AlphaFoldDB" id="A0AAU9EMJ5"/>
<dbReference type="PANTHER" id="PTHR40459">
    <property type="entry name" value="CONSERVED HYPOTHETICAL ALANINE AND LEUCINE RICH PROTEIN"/>
    <property type="match status" value="1"/>
</dbReference>
<dbReference type="Proteomes" id="UP001321786">
    <property type="component" value="Chromosome"/>
</dbReference>
<dbReference type="RefSeq" id="WP_338536808.1">
    <property type="nucleotide sequence ID" value="NZ_AP028654.1"/>
</dbReference>
<evidence type="ECO:0000259" key="1">
    <source>
        <dbReference type="Pfam" id="PF10727"/>
    </source>
</evidence>
<organism evidence="3 4">
    <name type="scientific">Helicovermis profundi</name>
    <dbReference type="NCBI Taxonomy" id="3065157"/>
    <lineage>
        <taxon>Bacteria</taxon>
        <taxon>Bacillati</taxon>
        <taxon>Bacillota</taxon>
        <taxon>Clostridia</taxon>
        <taxon>Helicovermis</taxon>
    </lineage>
</organism>
<accession>A0AAU9EMJ5</accession>
<reference evidence="3 4" key="1">
    <citation type="submission" date="2023-08" db="EMBL/GenBank/DDBJ databases">
        <title>Helicovermis profunda gen. nov., sp. nov., a novel mesophilic, fermentative bacterium within the Bacillota from a deep-sea hydrothermal vent chimney.</title>
        <authorList>
            <person name="Miyazaki U."/>
            <person name="Mizutani D."/>
            <person name="Hashimoto Y."/>
            <person name="Tame A."/>
            <person name="Sawayama S."/>
            <person name="Miyazaki J."/>
            <person name="Takai K."/>
            <person name="Nakagawa S."/>
        </authorList>
    </citation>
    <scope>NUCLEOTIDE SEQUENCE [LARGE SCALE GENOMIC DNA]</scope>
    <source>
        <strain evidence="3 4">S502</strain>
    </source>
</reference>
<evidence type="ECO:0000313" key="4">
    <source>
        <dbReference type="Proteomes" id="UP001321786"/>
    </source>
</evidence>
<dbReference type="Pfam" id="PF10727">
    <property type="entry name" value="Rossmann-like"/>
    <property type="match status" value="1"/>
</dbReference>
<name>A0AAU9EMJ5_9FIRM</name>
<dbReference type="EMBL" id="AP028654">
    <property type="protein sequence ID" value="BEP28491.1"/>
    <property type="molecule type" value="Genomic_DNA"/>
</dbReference>
<dbReference type="InterPro" id="IPR036291">
    <property type="entry name" value="NAD(P)-bd_dom_sf"/>
</dbReference>